<evidence type="ECO:0000256" key="1">
    <source>
        <dbReference type="ARBA" id="ARBA00008136"/>
    </source>
</evidence>
<organism evidence="8 9">
    <name type="scientific">Acorus calamus</name>
    <name type="common">Sweet flag</name>
    <dbReference type="NCBI Taxonomy" id="4465"/>
    <lineage>
        <taxon>Eukaryota</taxon>
        <taxon>Viridiplantae</taxon>
        <taxon>Streptophyta</taxon>
        <taxon>Embryophyta</taxon>
        <taxon>Tracheophyta</taxon>
        <taxon>Spermatophyta</taxon>
        <taxon>Magnoliopsida</taxon>
        <taxon>Liliopsida</taxon>
        <taxon>Acoraceae</taxon>
        <taxon>Acorus</taxon>
    </lineage>
</organism>
<keyword evidence="6" id="KW-0238">DNA-binding</keyword>
<evidence type="ECO:0000256" key="5">
    <source>
        <dbReference type="ARBA" id="ARBA00023124"/>
    </source>
</evidence>
<dbReference type="GO" id="GO:0003697">
    <property type="term" value="F:single-stranded DNA binding"/>
    <property type="evidence" value="ECO:0007669"/>
    <property type="project" value="InterPro"/>
</dbReference>
<keyword evidence="9" id="KW-1185">Reference proteome</keyword>
<dbReference type="InterPro" id="IPR036590">
    <property type="entry name" value="SRAP-like"/>
</dbReference>
<accession>A0AAV9EFQ9</accession>
<dbReference type="AlphaFoldDB" id="A0AAV9EFQ9"/>
<protein>
    <submittedName>
        <fullName evidence="8">Uncharacterized protein</fullName>
    </submittedName>
</protein>
<keyword evidence="5" id="KW-0190">Covalent protein-DNA linkage</keyword>
<dbReference type="PANTHER" id="PTHR13604:SF0">
    <property type="entry name" value="ABASIC SITE PROCESSING PROTEIN HMCES"/>
    <property type="match status" value="1"/>
</dbReference>
<evidence type="ECO:0000256" key="2">
    <source>
        <dbReference type="ARBA" id="ARBA00022670"/>
    </source>
</evidence>
<reference evidence="8" key="1">
    <citation type="journal article" date="2023" name="Nat. Commun.">
        <title>Diploid and tetraploid genomes of Acorus and the evolution of monocots.</title>
        <authorList>
            <person name="Ma L."/>
            <person name="Liu K.W."/>
            <person name="Li Z."/>
            <person name="Hsiao Y.Y."/>
            <person name="Qi Y."/>
            <person name="Fu T."/>
            <person name="Tang G.D."/>
            <person name="Zhang D."/>
            <person name="Sun W.H."/>
            <person name="Liu D.K."/>
            <person name="Li Y."/>
            <person name="Chen G.Z."/>
            <person name="Liu X.D."/>
            <person name="Liao X.Y."/>
            <person name="Jiang Y.T."/>
            <person name="Yu X."/>
            <person name="Hao Y."/>
            <person name="Huang J."/>
            <person name="Zhao X.W."/>
            <person name="Ke S."/>
            <person name="Chen Y.Y."/>
            <person name="Wu W.L."/>
            <person name="Hsu J.L."/>
            <person name="Lin Y.F."/>
            <person name="Huang M.D."/>
            <person name="Li C.Y."/>
            <person name="Huang L."/>
            <person name="Wang Z.W."/>
            <person name="Zhao X."/>
            <person name="Zhong W.Y."/>
            <person name="Peng D.H."/>
            <person name="Ahmad S."/>
            <person name="Lan S."/>
            <person name="Zhang J.S."/>
            <person name="Tsai W.C."/>
            <person name="Van de Peer Y."/>
            <person name="Liu Z.J."/>
        </authorList>
    </citation>
    <scope>NUCLEOTIDE SEQUENCE</scope>
    <source>
        <strain evidence="8">CP</strain>
    </source>
</reference>
<dbReference type="InterPro" id="IPR003738">
    <property type="entry name" value="SRAP"/>
</dbReference>
<dbReference type="GO" id="GO:0106300">
    <property type="term" value="P:protein-DNA covalent cross-linking repair"/>
    <property type="evidence" value="ECO:0007669"/>
    <property type="project" value="InterPro"/>
</dbReference>
<evidence type="ECO:0000256" key="6">
    <source>
        <dbReference type="ARBA" id="ARBA00023125"/>
    </source>
</evidence>
<keyword evidence="7" id="KW-0456">Lyase</keyword>
<dbReference type="Pfam" id="PF02586">
    <property type="entry name" value="SRAP"/>
    <property type="match status" value="1"/>
</dbReference>
<proteinExistence type="inferred from homology"/>
<dbReference type="EMBL" id="JAUJYO010000007">
    <property type="protein sequence ID" value="KAK1312137.1"/>
    <property type="molecule type" value="Genomic_DNA"/>
</dbReference>
<name>A0AAV9EFQ9_ACOCL</name>
<keyword evidence="4" id="KW-0378">Hydrolase</keyword>
<comment type="caution">
    <text evidence="8">The sequence shown here is derived from an EMBL/GenBank/DDBJ whole genome shotgun (WGS) entry which is preliminary data.</text>
</comment>
<evidence type="ECO:0000256" key="3">
    <source>
        <dbReference type="ARBA" id="ARBA00022763"/>
    </source>
</evidence>
<comment type="similarity">
    <text evidence="1">Belongs to the SOS response-associated peptidase family.</text>
</comment>
<evidence type="ECO:0000256" key="4">
    <source>
        <dbReference type="ARBA" id="ARBA00022801"/>
    </source>
</evidence>
<dbReference type="SUPFAM" id="SSF143081">
    <property type="entry name" value="BB1717-like"/>
    <property type="match status" value="1"/>
</dbReference>
<sequence>MHNYLNYRFYEWKKVGSKKQPYYIHFKDHRPLVFAALYNSWRNSEDRMPVILGNMSSIDAWINCPSSNLGNVLKPYEDSDLINTPIREIRSHNLNNRGLFFNNAVLDKSAPSLKGRLPPLLDGRYGKTIIVLLCRFIQSTPIVGLLEIQLKPAEPEPILKFFTRKGPHDEFQFNISSDKSGYEDIKEDLKKPRIEENNSLLTELQLQDWSHQVEAIPIVKKESEVHGIKSAHDGIKEELDEPKMKEKNEPLIELELVDDSDQIEATPLAKKEVDIHGVKREHEQFEVNDDVKEMWVQRAFRRLEISRLANTV</sequence>
<keyword evidence="2" id="KW-0645">Protease</keyword>
<dbReference type="Proteomes" id="UP001180020">
    <property type="component" value="Unassembled WGS sequence"/>
</dbReference>
<dbReference type="GO" id="GO:0016829">
    <property type="term" value="F:lyase activity"/>
    <property type="evidence" value="ECO:0007669"/>
    <property type="project" value="UniProtKB-KW"/>
</dbReference>
<evidence type="ECO:0000313" key="9">
    <source>
        <dbReference type="Proteomes" id="UP001180020"/>
    </source>
</evidence>
<dbReference type="GO" id="GO:0008233">
    <property type="term" value="F:peptidase activity"/>
    <property type="evidence" value="ECO:0007669"/>
    <property type="project" value="UniProtKB-KW"/>
</dbReference>
<evidence type="ECO:0000256" key="7">
    <source>
        <dbReference type="ARBA" id="ARBA00023239"/>
    </source>
</evidence>
<keyword evidence="3" id="KW-0227">DNA damage</keyword>
<reference evidence="8" key="2">
    <citation type="submission" date="2023-06" db="EMBL/GenBank/DDBJ databases">
        <authorList>
            <person name="Ma L."/>
            <person name="Liu K.-W."/>
            <person name="Li Z."/>
            <person name="Hsiao Y.-Y."/>
            <person name="Qi Y."/>
            <person name="Fu T."/>
            <person name="Tang G."/>
            <person name="Zhang D."/>
            <person name="Sun W.-H."/>
            <person name="Liu D.-K."/>
            <person name="Li Y."/>
            <person name="Chen G.-Z."/>
            <person name="Liu X.-D."/>
            <person name="Liao X.-Y."/>
            <person name="Jiang Y.-T."/>
            <person name="Yu X."/>
            <person name="Hao Y."/>
            <person name="Huang J."/>
            <person name="Zhao X.-W."/>
            <person name="Ke S."/>
            <person name="Chen Y.-Y."/>
            <person name="Wu W.-L."/>
            <person name="Hsu J.-L."/>
            <person name="Lin Y.-F."/>
            <person name="Huang M.-D."/>
            <person name="Li C.-Y."/>
            <person name="Huang L."/>
            <person name="Wang Z.-W."/>
            <person name="Zhao X."/>
            <person name="Zhong W.-Y."/>
            <person name="Peng D.-H."/>
            <person name="Ahmad S."/>
            <person name="Lan S."/>
            <person name="Zhang J.-S."/>
            <person name="Tsai W.-C."/>
            <person name="Van De Peer Y."/>
            <person name="Liu Z.-J."/>
        </authorList>
    </citation>
    <scope>NUCLEOTIDE SEQUENCE</scope>
    <source>
        <strain evidence="8">CP</strain>
        <tissue evidence="8">Leaves</tissue>
    </source>
</reference>
<dbReference type="PANTHER" id="PTHR13604">
    <property type="entry name" value="DC12-RELATED"/>
    <property type="match status" value="1"/>
</dbReference>
<evidence type="ECO:0000313" key="8">
    <source>
        <dbReference type="EMBL" id="KAK1312137.1"/>
    </source>
</evidence>
<dbReference type="Gene3D" id="3.90.1680.10">
    <property type="entry name" value="SOS response associated peptidase-like"/>
    <property type="match status" value="1"/>
</dbReference>
<gene>
    <name evidence="8" type="ORF">QJS10_CPA07g00717</name>
</gene>
<dbReference type="GO" id="GO:0006508">
    <property type="term" value="P:proteolysis"/>
    <property type="evidence" value="ECO:0007669"/>
    <property type="project" value="UniProtKB-KW"/>
</dbReference>